<protein>
    <submittedName>
        <fullName evidence="1">Uncharacterized protein</fullName>
    </submittedName>
</protein>
<name>A0A1T3P1P8_9ACTN</name>
<dbReference type="Proteomes" id="UP000190037">
    <property type="component" value="Unassembled WGS sequence"/>
</dbReference>
<dbReference type="RefSeq" id="WP_235618707.1">
    <property type="nucleotide sequence ID" value="NZ_MWQN01000001.1"/>
</dbReference>
<keyword evidence="2" id="KW-1185">Reference proteome</keyword>
<evidence type="ECO:0000313" key="1">
    <source>
        <dbReference type="EMBL" id="OPC83008.1"/>
    </source>
</evidence>
<dbReference type="STRING" id="159449.B4N89_20560"/>
<sequence length="99" mass="10483">MLLAHVVTVETYAGEGSHGSVYGPPAPVSCLLSQVTQLVRAPDGREVTSSASYITHPVHDPPPGSRVTLPDGRVTTVITVRREGVDIPPLPANSEVMMR</sequence>
<gene>
    <name evidence="1" type="ORF">B4N89_20560</name>
</gene>
<accession>A0A1T3P1P8</accession>
<evidence type="ECO:0000313" key="2">
    <source>
        <dbReference type="Proteomes" id="UP000190037"/>
    </source>
</evidence>
<reference evidence="1 2" key="1">
    <citation type="submission" date="2017-03" db="EMBL/GenBank/DDBJ databases">
        <title>Draft genome sequence of Streptomyces scabrisporus NF3, endophyte isolated from Amphipterygium adstringens.</title>
        <authorList>
            <person name="Vazquez M."/>
            <person name="Ceapa C.D."/>
            <person name="Rodriguez Luna D."/>
            <person name="Sanchez Esquivel S."/>
        </authorList>
    </citation>
    <scope>NUCLEOTIDE SEQUENCE [LARGE SCALE GENOMIC DNA]</scope>
    <source>
        <strain evidence="1 2">NF3</strain>
    </source>
</reference>
<comment type="caution">
    <text evidence="1">The sequence shown here is derived from an EMBL/GenBank/DDBJ whole genome shotgun (WGS) entry which is preliminary data.</text>
</comment>
<organism evidence="1 2">
    <name type="scientific">Embleya scabrispora</name>
    <dbReference type="NCBI Taxonomy" id="159449"/>
    <lineage>
        <taxon>Bacteria</taxon>
        <taxon>Bacillati</taxon>
        <taxon>Actinomycetota</taxon>
        <taxon>Actinomycetes</taxon>
        <taxon>Kitasatosporales</taxon>
        <taxon>Streptomycetaceae</taxon>
        <taxon>Embleya</taxon>
    </lineage>
</organism>
<proteinExistence type="predicted"/>
<dbReference type="AlphaFoldDB" id="A0A1T3P1P8"/>
<dbReference type="EMBL" id="MWQN01000001">
    <property type="protein sequence ID" value="OPC83008.1"/>
    <property type="molecule type" value="Genomic_DNA"/>
</dbReference>